<dbReference type="PANTHER" id="PTHR37042">
    <property type="entry name" value="OUTER MEMBRANE PROTEIN RV1973"/>
    <property type="match status" value="1"/>
</dbReference>
<evidence type="ECO:0000256" key="1">
    <source>
        <dbReference type="ARBA" id="ARBA00004370"/>
    </source>
</evidence>
<gene>
    <name evidence="3" type="ORF">UFOPK2579_02807</name>
</gene>
<dbReference type="PANTHER" id="PTHR37042:SF4">
    <property type="entry name" value="OUTER MEMBRANE PROTEIN RV1973"/>
    <property type="match status" value="1"/>
</dbReference>
<comment type="subcellular location">
    <subcellularLocation>
        <location evidence="1">Membrane</location>
    </subcellularLocation>
</comment>
<accession>A0A6J6SIK5</accession>
<keyword evidence="2" id="KW-0472">Membrane</keyword>
<dbReference type="GO" id="GO:0016020">
    <property type="term" value="C:membrane"/>
    <property type="evidence" value="ECO:0007669"/>
    <property type="project" value="UniProtKB-SubCell"/>
</dbReference>
<organism evidence="3">
    <name type="scientific">freshwater metagenome</name>
    <dbReference type="NCBI Taxonomy" id="449393"/>
    <lineage>
        <taxon>unclassified sequences</taxon>
        <taxon>metagenomes</taxon>
        <taxon>ecological metagenomes</taxon>
    </lineage>
</organism>
<protein>
    <submittedName>
        <fullName evidence="3">Unannotated protein</fullName>
    </submittedName>
</protein>
<evidence type="ECO:0000256" key="2">
    <source>
        <dbReference type="ARBA" id="ARBA00023136"/>
    </source>
</evidence>
<name>A0A6J6SIK5_9ZZZZ</name>
<reference evidence="3" key="1">
    <citation type="submission" date="2020-05" db="EMBL/GenBank/DDBJ databases">
        <authorList>
            <person name="Chiriac C."/>
            <person name="Salcher M."/>
            <person name="Ghai R."/>
            <person name="Kavagutti S V."/>
        </authorList>
    </citation>
    <scope>NUCLEOTIDE SEQUENCE</scope>
</reference>
<sequence>MRRALVTVLVVLLAAAAGVTGWLWTDRPADPTDRAPVLSDAGAYAVGSLPDGLDAAVEAAATTLPLALTYDYRTLDDGLERATAGMTDEFAEQFRTTFEGSAAELAADKKAVTNAVVRAAGLVRTEGGGRVLCLVYVDQVLVSSATMQDAERPVDVNQTRVLVGVTDVDGTWLVDSIQPF</sequence>
<evidence type="ECO:0000313" key="3">
    <source>
        <dbReference type="EMBL" id="CAB4734694.1"/>
    </source>
</evidence>
<dbReference type="AlphaFoldDB" id="A0A6J6SIK5"/>
<proteinExistence type="predicted"/>
<dbReference type="EMBL" id="CAEZXR010000462">
    <property type="protein sequence ID" value="CAB4734694.1"/>
    <property type="molecule type" value="Genomic_DNA"/>
</dbReference>